<sequence length="119" mass="12604">MSSATSIVGTWTGYVDWGNTGSPVHNSSTVWTFNADGSWTYPFGGGRWIQNEGMVFWNFNSAPGLVYAANVTRNALDGIQGYATASPSSGQFYAVRGTVAAVAPAAKQAKEPDFTLGQK</sequence>
<dbReference type="RefSeq" id="WP_346788104.1">
    <property type="nucleotide sequence ID" value="NZ_JAYFSJ010000004.1"/>
</dbReference>
<keyword evidence="2" id="KW-1185">Reference proteome</keyword>
<name>A0ABV0CHP4_9NEIS</name>
<protein>
    <submittedName>
        <fullName evidence="1">Uncharacterized protein</fullName>
    </submittedName>
</protein>
<evidence type="ECO:0000313" key="1">
    <source>
        <dbReference type="EMBL" id="MEN7430554.1"/>
    </source>
</evidence>
<dbReference type="Proteomes" id="UP001405405">
    <property type="component" value="Unassembled WGS sequence"/>
</dbReference>
<organism evidence="1 2">
    <name type="scientific">Chromobacterium indicum</name>
    <dbReference type="NCBI Taxonomy" id="3110228"/>
    <lineage>
        <taxon>Bacteria</taxon>
        <taxon>Pseudomonadati</taxon>
        <taxon>Pseudomonadota</taxon>
        <taxon>Betaproteobacteria</taxon>
        <taxon>Neisseriales</taxon>
        <taxon>Chromobacteriaceae</taxon>
        <taxon>Chromobacterium</taxon>
    </lineage>
</organism>
<evidence type="ECO:0000313" key="2">
    <source>
        <dbReference type="Proteomes" id="UP001405405"/>
    </source>
</evidence>
<reference evidence="1 2" key="1">
    <citation type="submission" date="2023-12" db="EMBL/GenBank/DDBJ databases">
        <title>Chromobacterium sp. strain TRC.1.1.SA producing antimicrobial pigment.</title>
        <authorList>
            <person name="Verma N."/>
            <person name="Choksket S."/>
            <person name="Pinnaka A.K."/>
            <person name="Korpole S."/>
        </authorList>
    </citation>
    <scope>NUCLEOTIDE SEQUENCE [LARGE SCALE GENOMIC DNA]</scope>
    <source>
        <strain evidence="1 2">TRC1.1.SA</strain>
    </source>
</reference>
<comment type="caution">
    <text evidence="1">The sequence shown here is derived from an EMBL/GenBank/DDBJ whole genome shotgun (WGS) entry which is preliminary data.</text>
</comment>
<proteinExistence type="predicted"/>
<dbReference type="EMBL" id="JAYFSJ010000004">
    <property type="protein sequence ID" value="MEN7430554.1"/>
    <property type="molecule type" value="Genomic_DNA"/>
</dbReference>
<gene>
    <name evidence="1" type="ORF">VA599_07330</name>
</gene>
<accession>A0ABV0CHP4</accession>